<accession>A0A1M8A1Z6</accession>
<proteinExistence type="predicted"/>
<dbReference type="STRING" id="1230383.A0A1M8A1Z6"/>
<gene>
    <name evidence="1" type="ORF">MSYG_0759</name>
</gene>
<sequence>MPHIVVYVDWDETITTKDTLSLLAPTAEEVTIGPNFEYYQNEYLSDHQQFAQNFGEIRTKEDLLRFVKDVKMSESETISKIIKGGLFYGTTHKQRCGRLSSVQYRDGWTRMAKRIAEEIQSGTMKAYIVSVNWSKKFIAEGLRRASNTVHLFGLYDSGFTDIYSNELEEDAETGICTGRIVGPSDAGLILSGFDKLAFCQNVAAKNPESVHVYVGDSLTDWPCLLWADVGILMGTNSSLLKKLHATNWHETICPIVQWLTLDKDEKRSKVVHANNWNDVHDLLHKVQTSKWGS</sequence>
<organism evidence="1 2">
    <name type="scientific">Malassezia sympodialis (strain ATCC 42132)</name>
    <name type="common">Atopic eczema-associated yeast</name>
    <dbReference type="NCBI Taxonomy" id="1230383"/>
    <lineage>
        <taxon>Eukaryota</taxon>
        <taxon>Fungi</taxon>
        <taxon>Dikarya</taxon>
        <taxon>Basidiomycota</taxon>
        <taxon>Ustilaginomycotina</taxon>
        <taxon>Malasseziomycetes</taxon>
        <taxon>Malasseziales</taxon>
        <taxon>Malasseziaceae</taxon>
        <taxon>Malassezia</taxon>
    </lineage>
</organism>
<reference evidence="2" key="1">
    <citation type="journal article" date="2017" name="Nucleic Acids Res.">
        <title>Proteogenomics produces comprehensive and highly accurate protein-coding gene annotation in a complete genome assembly of Malassezia sympodialis.</title>
        <authorList>
            <person name="Zhu Y."/>
            <person name="Engstroem P.G."/>
            <person name="Tellgren-Roth C."/>
            <person name="Baudo C.D."/>
            <person name="Kennell J.C."/>
            <person name="Sun S."/>
            <person name="Billmyre R.B."/>
            <person name="Schroeder M.S."/>
            <person name="Andersson A."/>
            <person name="Holm T."/>
            <person name="Sigurgeirsson B."/>
            <person name="Wu G."/>
            <person name="Sankaranarayanan S.R."/>
            <person name="Siddharthan R."/>
            <person name="Sanyal K."/>
            <person name="Lundeberg J."/>
            <person name="Nystedt B."/>
            <person name="Boekhout T."/>
            <person name="Dawson T.L. Jr."/>
            <person name="Heitman J."/>
            <person name="Scheynius A."/>
            <person name="Lehtioe J."/>
        </authorList>
    </citation>
    <scope>NUCLEOTIDE SEQUENCE [LARGE SCALE GENOMIC DNA]</scope>
    <source>
        <strain evidence="2">ATCC 42132</strain>
    </source>
</reference>
<dbReference type="PANTHER" id="PTHR28181:SF1">
    <property type="entry name" value="COLD TOLERANCE PROTEIN 1"/>
    <property type="match status" value="1"/>
</dbReference>
<dbReference type="AlphaFoldDB" id="A0A1M8A1Z6"/>
<dbReference type="OrthoDB" id="10255128at2759"/>
<dbReference type="EMBL" id="LT671821">
    <property type="protein sequence ID" value="SHO76421.1"/>
    <property type="molecule type" value="Genomic_DNA"/>
</dbReference>
<dbReference type="InterPro" id="IPR050849">
    <property type="entry name" value="HAD-like_hydrolase_phosphatase"/>
</dbReference>
<dbReference type="PANTHER" id="PTHR28181">
    <property type="entry name" value="UPF0655 PROTEIN YCR015C"/>
    <property type="match status" value="1"/>
</dbReference>
<dbReference type="VEuPathDB" id="FungiDB:MSYG_0759"/>
<evidence type="ECO:0000313" key="2">
    <source>
        <dbReference type="Proteomes" id="UP000186303"/>
    </source>
</evidence>
<dbReference type="OMA" id="STTDMEC"/>
<protein>
    <submittedName>
        <fullName evidence="1">Uncharacterized protein</fullName>
    </submittedName>
</protein>
<evidence type="ECO:0000313" key="1">
    <source>
        <dbReference type="EMBL" id="SHO76421.1"/>
    </source>
</evidence>
<dbReference type="InterPro" id="IPR036412">
    <property type="entry name" value="HAD-like_sf"/>
</dbReference>
<dbReference type="Gene3D" id="3.40.50.1000">
    <property type="entry name" value="HAD superfamily/HAD-like"/>
    <property type="match status" value="1"/>
</dbReference>
<dbReference type="Proteomes" id="UP000186303">
    <property type="component" value="Chromosome 1"/>
</dbReference>
<dbReference type="SUPFAM" id="SSF56784">
    <property type="entry name" value="HAD-like"/>
    <property type="match status" value="1"/>
</dbReference>
<dbReference type="InterPro" id="IPR023214">
    <property type="entry name" value="HAD_sf"/>
</dbReference>
<name>A0A1M8A1Z6_MALS4</name>
<keyword evidence="2" id="KW-1185">Reference proteome</keyword>